<dbReference type="VEuPathDB" id="FungiDB:I303_00781"/>
<evidence type="ECO:0000313" key="2">
    <source>
        <dbReference type="EMBL" id="OBR88961.1"/>
    </source>
</evidence>
<dbReference type="EMBL" id="KI894027">
    <property type="protein sequence ID" value="OBR88961.1"/>
    <property type="molecule type" value="Genomic_DNA"/>
</dbReference>
<dbReference type="OrthoDB" id="2564230at2759"/>
<proteinExistence type="predicted"/>
<keyword evidence="4" id="KW-1185">Reference proteome</keyword>
<protein>
    <submittedName>
        <fullName evidence="2">Uncharacterized protein</fullName>
    </submittedName>
</protein>
<name>A0A1A6AFX6_9TREE</name>
<dbReference type="GeneID" id="28964480"/>
<evidence type="ECO:0000313" key="4">
    <source>
        <dbReference type="Proteomes" id="UP000078595"/>
    </source>
</evidence>
<evidence type="ECO:0000256" key="1">
    <source>
        <dbReference type="SAM" id="MobiDB-lite"/>
    </source>
</evidence>
<organism evidence="2">
    <name type="scientific">Kwoniella dejecticola CBS 10117</name>
    <dbReference type="NCBI Taxonomy" id="1296121"/>
    <lineage>
        <taxon>Eukaryota</taxon>
        <taxon>Fungi</taxon>
        <taxon>Dikarya</taxon>
        <taxon>Basidiomycota</taxon>
        <taxon>Agaricomycotina</taxon>
        <taxon>Tremellomycetes</taxon>
        <taxon>Tremellales</taxon>
        <taxon>Cryptococcaceae</taxon>
        <taxon>Kwoniella</taxon>
    </lineage>
</organism>
<reference evidence="3" key="2">
    <citation type="submission" date="2013-07" db="EMBL/GenBank/DDBJ databases">
        <authorList>
            <consortium name="The Broad Institute Genome Sequencing Platform"/>
            <person name="Cuomo C."/>
            <person name="Litvintseva A."/>
            <person name="Chen Y."/>
            <person name="Heitman J."/>
            <person name="Sun S."/>
            <person name="Springer D."/>
            <person name="Dromer F."/>
            <person name="Young S.K."/>
            <person name="Zeng Q."/>
            <person name="Gargeya S."/>
            <person name="Fitzgerald M."/>
            <person name="Abouelleil A."/>
            <person name="Alvarado L."/>
            <person name="Berlin A.M."/>
            <person name="Chapman S.B."/>
            <person name="Dewar J."/>
            <person name="Goldberg J."/>
            <person name="Griggs A."/>
            <person name="Gujja S."/>
            <person name="Hansen M."/>
            <person name="Howarth C."/>
            <person name="Imamovic A."/>
            <person name="Larimer J."/>
            <person name="McCowan C."/>
            <person name="Murphy C."/>
            <person name="Pearson M."/>
            <person name="Priest M."/>
            <person name="Roberts A."/>
            <person name="Saif S."/>
            <person name="Shea T."/>
            <person name="Sykes S."/>
            <person name="Wortman J."/>
            <person name="Nusbaum C."/>
            <person name="Birren B."/>
        </authorList>
    </citation>
    <scope>NUCLEOTIDE SEQUENCE</scope>
    <source>
        <strain evidence="3">CBS 10117</strain>
    </source>
</reference>
<dbReference type="Proteomes" id="UP000078595">
    <property type="component" value="Chromosome 1"/>
</dbReference>
<feature type="region of interest" description="Disordered" evidence="1">
    <location>
        <begin position="1"/>
        <end position="21"/>
    </location>
</feature>
<evidence type="ECO:0000313" key="3">
    <source>
        <dbReference type="EMBL" id="WWC58241.1"/>
    </source>
</evidence>
<accession>A0A1A6AFX6</accession>
<sequence>MTLNLAPYSPEAHSAGIEASTSPNSKIIQTPFAGMIDSSAVSVAVAVPVKEVTADAEQGTIPFLSKHKFSRFITSSPTPKSITTNEQVRYGEVPSPKRPNTPSNSLIASQVTRYGHVDGKGDGTVTGIEISQSSSSTQTSYALSRDSALADFFRGSAEVTPLPRLGDQDPSQGYFIGWDITPANVNLDENVNVDVNFDGRVNLQGCVSETEIGWSKLGVRACSLNGAFTVTEWSNEVKGRAGRRGRGLGWLTI</sequence>
<reference evidence="3" key="3">
    <citation type="submission" date="2024-02" db="EMBL/GenBank/DDBJ databases">
        <title>Comparative genomics of Cryptococcus and Kwoniella reveals pathogenesis evolution and contrasting modes of karyotype evolution via chromosome fusion or intercentromeric recombination.</title>
        <authorList>
            <person name="Coelho M.A."/>
            <person name="David-Palma M."/>
            <person name="Shea T."/>
            <person name="Bowers K."/>
            <person name="McGinley-Smith S."/>
            <person name="Mohammad A.W."/>
            <person name="Gnirke A."/>
            <person name="Yurkov A.M."/>
            <person name="Nowrousian M."/>
            <person name="Sun S."/>
            <person name="Cuomo C.A."/>
            <person name="Heitman J."/>
        </authorList>
    </citation>
    <scope>NUCLEOTIDE SEQUENCE</scope>
    <source>
        <strain evidence="3">CBS 10117</strain>
    </source>
</reference>
<gene>
    <name evidence="2" type="ORF">I303_00781</name>
    <name evidence="3" type="ORF">I303_100779</name>
</gene>
<dbReference type="EMBL" id="CP144530">
    <property type="protein sequence ID" value="WWC58241.1"/>
    <property type="molecule type" value="Genomic_DNA"/>
</dbReference>
<dbReference type="KEGG" id="kdj:28964480"/>
<dbReference type="AlphaFoldDB" id="A0A1A6AFX6"/>
<reference evidence="2" key="1">
    <citation type="submission" date="2013-07" db="EMBL/GenBank/DDBJ databases">
        <title>The Genome Sequence of Cryptococcus dejecticola CBS10117.</title>
        <authorList>
            <consortium name="The Broad Institute Genome Sequencing Platform"/>
            <person name="Cuomo C."/>
            <person name="Litvintseva A."/>
            <person name="Chen Y."/>
            <person name="Heitman J."/>
            <person name="Sun S."/>
            <person name="Springer D."/>
            <person name="Dromer F."/>
            <person name="Young S.K."/>
            <person name="Zeng Q."/>
            <person name="Gargeya S."/>
            <person name="Fitzgerald M."/>
            <person name="Abouelleil A."/>
            <person name="Alvarado L."/>
            <person name="Berlin A.M."/>
            <person name="Chapman S.B."/>
            <person name="Dewar J."/>
            <person name="Goldberg J."/>
            <person name="Griggs A."/>
            <person name="Gujja S."/>
            <person name="Hansen M."/>
            <person name="Howarth C."/>
            <person name="Imamovic A."/>
            <person name="Larimer J."/>
            <person name="McCowan C."/>
            <person name="Murphy C."/>
            <person name="Pearson M."/>
            <person name="Priest M."/>
            <person name="Roberts A."/>
            <person name="Saif S."/>
            <person name="Shea T."/>
            <person name="Sykes S."/>
            <person name="Wortman J."/>
            <person name="Nusbaum C."/>
            <person name="Birren B."/>
        </authorList>
    </citation>
    <scope>NUCLEOTIDE SEQUENCE [LARGE SCALE GENOMIC DNA]</scope>
    <source>
        <strain evidence="2">CBS 10117</strain>
    </source>
</reference>
<dbReference type="RefSeq" id="XP_018266803.1">
    <property type="nucleotide sequence ID" value="XM_018404149.1"/>
</dbReference>